<dbReference type="Proteomes" id="UP000029121">
    <property type="component" value="Unassembled WGS sequence"/>
</dbReference>
<dbReference type="SUPFAM" id="SSF54695">
    <property type="entry name" value="POZ domain"/>
    <property type="match status" value="1"/>
</dbReference>
<dbReference type="PANTHER" id="PTHR11165">
    <property type="entry name" value="SKP1"/>
    <property type="match status" value="1"/>
</dbReference>
<dbReference type="Gene3D" id="3.30.710.10">
    <property type="entry name" value="Potassium Channel Kv1.1, Chain A"/>
    <property type="match status" value="1"/>
</dbReference>
<accession>R0HLP2</accession>
<evidence type="ECO:0000259" key="6">
    <source>
        <dbReference type="Pfam" id="PF03931"/>
    </source>
</evidence>
<dbReference type="InterPro" id="IPR016897">
    <property type="entry name" value="SKP1"/>
</dbReference>
<dbReference type="PIRSF" id="PIRSF028729">
    <property type="entry name" value="E3_ubiquit_lig_SCF_Skp"/>
    <property type="match status" value="1"/>
</dbReference>
<dbReference type="SUPFAM" id="SSF81382">
    <property type="entry name" value="Skp1 dimerisation domain-like"/>
    <property type="match status" value="1"/>
</dbReference>
<dbReference type="STRING" id="81985.R0HLP2"/>
<dbReference type="InterPro" id="IPR016073">
    <property type="entry name" value="Skp1_comp_POZ"/>
</dbReference>
<dbReference type="InterPro" id="IPR016072">
    <property type="entry name" value="Skp1_comp_dimer"/>
</dbReference>
<evidence type="ECO:0000256" key="2">
    <source>
        <dbReference type="ARBA" id="ARBA00009993"/>
    </source>
</evidence>
<keyword evidence="3 4" id="KW-0833">Ubl conjugation pathway</keyword>
<sequence length="170" mass="19258">MSSNKIELTSSDGETFVIDEAVARKFQIVAHMIDDDCAHRAIPLANVTGPVLAMAIEFCKKHVDDGKDSTEATKDKEEEQEAKEKELKAWDDEFIKDKDIDTIFKLILAANYLNVKDLLELTCQTTADYIKDKSPEEIREIFGIENDFTAEEEAKVRKDNAWAFEADPKP</sequence>
<dbReference type="KEGG" id="crb:17886515"/>
<dbReference type="GO" id="GO:0009867">
    <property type="term" value="P:jasmonic acid mediated signaling pathway"/>
    <property type="evidence" value="ECO:0007669"/>
    <property type="project" value="UniProtKB-ARBA"/>
</dbReference>
<dbReference type="SMART" id="SM00512">
    <property type="entry name" value="Skp1"/>
    <property type="match status" value="1"/>
</dbReference>
<comment type="function">
    <text evidence="4">Involved in ubiquitination and subsequent proteasomal degradation of target proteins. Together with CUL1, RBX1 and a F-box protein, it forms a SCF E3 ubiquitin ligase complex. The functional specificity of this complex depends on the type of F-box protein. In the SCF complex, it serves as an adapter that links the F-box protein to CUL1.</text>
</comment>
<dbReference type="UniPathway" id="UPA00143"/>
<proteinExistence type="inferred from homology"/>
<dbReference type="GO" id="GO:0006511">
    <property type="term" value="P:ubiquitin-dependent protein catabolic process"/>
    <property type="evidence" value="ECO:0007669"/>
    <property type="project" value="InterPro"/>
</dbReference>
<evidence type="ECO:0000256" key="3">
    <source>
        <dbReference type="ARBA" id="ARBA00022786"/>
    </source>
</evidence>
<keyword evidence="8" id="KW-1185">Reference proteome</keyword>
<reference evidence="8" key="1">
    <citation type="journal article" date="2013" name="Nat. Genet.">
        <title>The Capsella rubella genome and the genomic consequences of rapid mating system evolution.</title>
        <authorList>
            <person name="Slotte T."/>
            <person name="Hazzouri K.M."/>
            <person name="Agren J.A."/>
            <person name="Koenig D."/>
            <person name="Maumus F."/>
            <person name="Guo Y.L."/>
            <person name="Steige K."/>
            <person name="Platts A.E."/>
            <person name="Escobar J.S."/>
            <person name="Newman L.K."/>
            <person name="Wang W."/>
            <person name="Mandakova T."/>
            <person name="Vello E."/>
            <person name="Smith L.M."/>
            <person name="Henz S.R."/>
            <person name="Steffen J."/>
            <person name="Takuno S."/>
            <person name="Brandvain Y."/>
            <person name="Coop G."/>
            <person name="Andolfatto P."/>
            <person name="Hu T.T."/>
            <person name="Blanchette M."/>
            <person name="Clark R.M."/>
            <person name="Quesneville H."/>
            <person name="Nordborg M."/>
            <person name="Gaut B.S."/>
            <person name="Lysak M.A."/>
            <person name="Jenkins J."/>
            <person name="Grimwood J."/>
            <person name="Chapman J."/>
            <person name="Prochnik S."/>
            <person name="Shu S."/>
            <person name="Rokhsar D."/>
            <person name="Schmutz J."/>
            <person name="Weigel D."/>
            <person name="Wright S.I."/>
        </authorList>
    </citation>
    <scope>NUCLEOTIDE SEQUENCE [LARGE SCALE GENOMIC DNA]</scope>
    <source>
        <strain evidence="8">cv. Monte Gargano</strain>
    </source>
</reference>
<evidence type="ECO:0000256" key="1">
    <source>
        <dbReference type="ARBA" id="ARBA00004906"/>
    </source>
</evidence>
<dbReference type="InterPro" id="IPR001232">
    <property type="entry name" value="SKP1-like"/>
</dbReference>
<organism evidence="7 8">
    <name type="scientific">Capsella rubella</name>
    <dbReference type="NCBI Taxonomy" id="81985"/>
    <lineage>
        <taxon>Eukaryota</taxon>
        <taxon>Viridiplantae</taxon>
        <taxon>Streptophyta</taxon>
        <taxon>Embryophyta</taxon>
        <taxon>Tracheophyta</taxon>
        <taxon>Spermatophyta</taxon>
        <taxon>Magnoliopsida</taxon>
        <taxon>eudicotyledons</taxon>
        <taxon>Gunneridae</taxon>
        <taxon>Pentapetalae</taxon>
        <taxon>rosids</taxon>
        <taxon>malvids</taxon>
        <taxon>Brassicales</taxon>
        <taxon>Brassicaceae</taxon>
        <taxon>Camelineae</taxon>
        <taxon>Capsella</taxon>
    </lineage>
</organism>
<dbReference type="AlphaFoldDB" id="R0HLP2"/>
<evidence type="ECO:0000313" key="7">
    <source>
        <dbReference type="EMBL" id="EOA24838.1"/>
    </source>
</evidence>
<dbReference type="CDD" id="cd18322">
    <property type="entry name" value="BTB_POZ_SKP1"/>
    <property type="match status" value="1"/>
</dbReference>
<name>R0HLP2_9BRAS</name>
<dbReference type="EMBL" id="KB870809">
    <property type="protein sequence ID" value="EOA24838.1"/>
    <property type="molecule type" value="Genomic_DNA"/>
</dbReference>
<comment type="subunit">
    <text evidence="4">Part of a SCF (SKP1-cullin-F-box) protein ligase complex.</text>
</comment>
<evidence type="ECO:0000259" key="5">
    <source>
        <dbReference type="Pfam" id="PF01466"/>
    </source>
</evidence>
<dbReference type="FunFam" id="3.30.710.10:FF:000026">
    <property type="entry name" value="E3 ubiquitin ligase complex SCF subunit"/>
    <property type="match status" value="1"/>
</dbReference>
<comment type="similarity">
    <text evidence="2 4">Belongs to the SKP1 family.</text>
</comment>
<dbReference type="GO" id="GO:0016567">
    <property type="term" value="P:protein ubiquitination"/>
    <property type="evidence" value="ECO:0007669"/>
    <property type="project" value="UniProtKB-UniRule"/>
</dbReference>
<protein>
    <recommendedName>
        <fullName evidence="4">SKP1-like protein</fullName>
    </recommendedName>
</protein>
<feature type="domain" description="SKP1 component POZ" evidence="6">
    <location>
        <begin position="4"/>
        <end position="63"/>
    </location>
</feature>
<dbReference type="eggNOG" id="KOG1724">
    <property type="taxonomic scope" value="Eukaryota"/>
</dbReference>
<comment type="pathway">
    <text evidence="1 4">Protein modification; protein ubiquitination.</text>
</comment>
<dbReference type="InterPro" id="IPR011333">
    <property type="entry name" value="SKP1/BTB/POZ_sf"/>
</dbReference>
<dbReference type="OrthoDB" id="2342932at2759"/>
<dbReference type="Pfam" id="PF01466">
    <property type="entry name" value="Skp1"/>
    <property type="match status" value="1"/>
</dbReference>
<evidence type="ECO:0000313" key="8">
    <source>
        <dbReference type="Proteomes" id="UP000029121"/>
    </source>
</evidence>
<feature type="domain" description="SKP1 component dimerisation" evidence="5">
    <location>
        <begin position="116"/>
        <end position="163"/>
    </location>
</feature>
<evidence type="ECO:0000256" key="4">
    <source>
        <dbReference type="PIRNR" id="PIRNR028729"/>
    </source>
</evidence>
<dbReference type="Pfam" id="PF03931">
    <property type="entry name" value="Skp1_POZ"/>
    <property type="match status" value="1"/>
</dbReference>
<dbReference type="InterPro" id="IPR036296">
    <property type="entry name" value="SKP1-like_dim_sf"/>
</dbReference>
<gene>
    <name evidence="7" type="ORF">CARUB_v10018127mg</name>
</gene>